<protein>
    <submittedName>
        <fullName evidence="1">Uncharacterized protein</fullName>
    </submittedName>
</protein>
<proteinExistence type="predicted"/>
<dbReference type="AlphaFoldDB" id="A0AAJ3U0L8"/>
<accession>A0AAJ3U0L8</accession>
<gene>
    <name evidence="1" type="ORF">EATG_00610</name>
</gene>
<organism evidence="1 2">
    <name type="scientific">Escherichia coli H605</name>
    <dbReference type="NCBI Taxonomy" id="656410"/>
    <lineage>
        <taxon>Bacteria</taxon>
        <taxon>Pseudomonadati</taxon>
        <taxon>Pseudomonadota</taxon>
        <taxon>Gammaproteobacteria</taxon>
        <taxon>Enterobacterales</taxon>
        <taxon>Enterobacteriaceae</taxon>
        <taxon>Escherichia</taxon>
    </lineage>
</organism>
<sequence length="35" mass="4024">MLKRGFTYKICFLVCRAFIKLCAIIIGEEIACKID</sequence>
<name>A0AAJ3U0L8_ECOLX</name>
<comment type="caution">
    <text evidence="1">The sequence shown here is derived from an EMBL/GenBank/DDBJ whole genome shotgun (WGS) entry which is preliminary data.</text>
</comment>
<evidence type="ECO:0000313" key="2">
    <source>
        <dbReference type="Proteomes" id="UP000243401"/>
    </source>
</evidence>
<reference evidence="1 2" key="1">
    <citation type="submission" date="2010-04" db="EMBL/GenBank/DDBJ databases">
        <title>The Genome Sequence of Escherichia coli H605.</title>
        <authorList>
            <consortium name="The Broad Institute Genome Sequencing Platform"/>
            <consortium name="The Broad Institute Genome Sequencing Center for Infectious Disease"/>
            <person name="Feldgarden M."/>
            <person name="Gordon D.M."/>
            <person name="Johnson J.R."/>
            <person name="Johnston B.D."/>
            <person name="Young S."/>
            <person name="Zeng Q."/>
            <person name="Koehrsen M."/>
            <person name="Alvarado L."/>
            <person name="Berlin A.M."/>
            <person name="Borenstein D."/>
            <person name="Chapman S.B."/>
            <person name="Chen Z."/>
            <person name="Engels R."/>
            <person name="Freedman E."/>
            <person name="Gellesch M."/>
            <person name="Goldberg J."/>
            <person name="Griggs A."/>
            <person name="Gujja S."/>
            <person name="Heilman E.R."/>
            <person name="Heiman D.I."/>
            <person name="Hepburn T.A."/>
            <person name="Howarth C."/>
            <person name="Jen D."/>
            <person name="Larson L."/>
            <person name="Mehta T."/>
            <person name="Park D."/>
            <person name="Pearson M."/>
            <person name="Richards J."/>
            <person name="Roberts A."/>
            <person name="Saif S."/>
            <person name="Shea T.D."/>
            <person name="Shenoy N."/>
            <person name="Sisk P."/>
            <person name="Stolte C."/>
            <person name="Sykes S.N."/>
            <person name="Walk T."/>
            <person name="White J."/>
            <person name="Yandava C."/>
            <person name="Haas B."/>
            <person name="Henn M.R."/>
            <person name="Nusbaum C."/>
            <person name="Birren B."/>
        </authorList>
    </citation>
    <scope>NUCLEOTIDE SEQUENCE [LARGE SCALE GENOMIC DNA]</scope>
    <source>
        <strain evidence="1 2">H605</strain>
    </source>
</reference>
<dbReference type="Proteomes" id="UP000243401">
    <property type="component" value="Unassembled WGS sequence"/>
</dbReference>
<evidence type="ECO:0000313" key="1">
    <source>
        <dbReference type="EMBL" id="OSL49742.1"/>
    </source>
</evidence>
<dbReference type="EMBL" id="ADJX01000002">
    <property type="protein sequence ID" value="OSL49742.1"/>
    <property type="molecule type" value="Genomic_DNA"/>
</dbReference>